<dbReference type="Gene3D" id="2.60.120.260">
    <property type="entry name" value="Galactose-binding domain-like"/>
    <property type="match status" value="1"/>
</dbReference>
<comment type="caution">
    <text evidence="6">The sequence shown here is derived from an EMBL/GenBank/DDBJ whole genome shotgun (WGS) entry which is preliminary data.</text>
</comment>
<dbReference type="InterPro" id="IPR012480">
    <property type="entry name" value="Hepar_II_III_C"/>
</dbReference>
<dbReference type="CDD" id="cd00241">
    <property type="entry name" value="DOMON_like"/>
    <property type="match status" value="1"/>
</dbReference>
<evidence type="ECO:0000256" key="2">
    <source>
        <dbReference type="ARBA" id="ARBA00022729"/>
    </source>
</evidence>
<dbReference type="EMBL" id="VDCQ01000034">
    <property type="protein sequence ID" value="TNJ64040.1"/>
    <property type="molecule type" value="Genomic_DNA"/>
</dbReference>
<dbReference type="SUPFAM" id="SSF49373">
    <property type="entry name" value="Invasin/intimin cell-adhesion fragments"/>
    <property type="match status" value="1"/>
</dbReference>
<gene>
    <name evidence="6" type="ORF">FE784_22285</name>
</gene>
<sequence>MKMARTLRLHRIGMTLLATMLLSGGGYVNAQLQAREDDRLTAATNEDTGWIRHDSVKWNVIPEWTAAPEIDGVLDESVWQNAAWFDGFTTAYYRIPEPSAAYMTGYDGQYLYVGGSWPVEEADKLAGLEIVLRAPGGGDAHYAAHIPIRPVPSSGWETYWNPPRNVSGTDLFTNTGRIDIGQIDFSLTETAGMTVMEAAIPLGAFAPEGITPGDEWRMNMIQVPNLYAHPLSSWLPIRNSEHWHGQDSLASVRLYASVIDQDRLGSVFFGPIPAAAGPASPTVPVPWDKWRLADTRLQYIGFTEKRLLLEQEEGEPAVSDIIAEWKAPNGGWQPVADSAIDALGNGAWEVRFSHPEPLEDGLYQLRLYAVPGSGANPRLALLTFDREDLIAGGLERIDSTAGSTERLPVAWAEPSGQVNRIMELIPEQPGFRFTGLPEMPELRPDGLYQLSADGKSLIAKQTGTVYPNEQFKEDKEWIVTNKRGETVSIPYYEDVSGKRYFITAHLWYLQKQRALQETAALAATDPLGAARLVYEFSRVYEGYNPTVDYPFVNRSVDPVTGPPYAYWGGVWERGWYNDLVNLRYLLDAYAGIKRTNALELLSAEVQEDVEKKFVDEVAKPSADYIFSYVHRDSNLNAQTWQGLVALGKALGEPDYIHRVVEQMNRFMARAFLGDGFWNEVTLSYHAQIMNGLVAVIDQLSGWSDPEGYVSPRTGTRLDEVDGREQFPAIDKALDWLNRLVYPDGKYVPIMDTWANGRSVSPDSDAGPLLLPDARIGRLTGGAGSDQTQLYLYFQPKFGHEHLDALHLGLYANRQELLPDIGYTNSKYRTFSRSTLAHNTVVVDSESMHNGETARRGGNIEAFIPDGGMFQAMRAEYGSAYDQVEEYSREPWFVPFADGDGEQGYVLDLFRVSGGSRHEYTLQGDANRDAFFRTDMTLDEYGPALASDGLYSNIRDVSQAVLSGDRYEVTLVTTAGGQEQAKLRLTGLLEAGASELYLGRAPSLRATRLQGSSADNNIEADKYTMPKLLLRRDGTNLQSAFVTMMETYGAGASPRIEAIERLEPQQAPEGAIAVQVIYGDTTDILLSNPRHEEQPLIVGDVTLRGQLGMIRLIDGEVRDMTLVGGTLLRKGQREVTGEGPAHGTITATKSRLKGDEYDALVTGAAVPEAAAGRYVVVTHPDGSANGYEIGEVRRNQGETTLLLAEHDPGFELFGDGSSAQSAFPGTRWTGEHTFSIVNLERASWTGASTAMLQNVSLQAGQRHLLQGESVQMAVYGLRTDGSVLDPASVTPQFTSSAPAVLNVDENGIVTALSEGAAVIEVRLKLGETVKTAELTLSAQVPADGSLKEPPQLQVASDPVYPGQTVSLAFTNTENWEHEIAGITVNGSSVSEQVYTVTNGKLVLSPDAFAGEGDYWVVVAAPGYRHATVEQRVTSAAALRDITVEGGGLVPEFVPGTDDYAVNVGEATDSIRVTVDTYKADAYVTVAGAVYASGTPIPIALPAEEGASLVWTGHAPDGSSKAYTLSIHRAPPAVPVGTVTGTVYGPNGSPFAGAIVNPAGYPAIRAYTDSAGNFTLTRVPSGKRWIKAVKPGYEFAVSDAVYVPAGQAATAAITLMHRSPLVLTEATRIGVRAGVAVGATSSADGTLYLVPSGTVATREAIETAGAAANGRNTPVLGGTPATLDTAGLPDGLYTLYAIDFEGVVSDGSEPLAVIDPPAPPAIIDNGSPLVRYSGSWMNYVNAQNYGGSSMQARDKEAYVDIAFYGSRATVHSLVGSARGIADVYVDGQAAGELDTYYPSVRYQHPIYDTGPLTEGVHQIRFVVTGRKSQSSTNYFVNFDVLRVTGE</sequence>
<dbReference type="SUPFAM" id="SSF49344">
    <property type="entry name" value="CBD9-like"/>
    <property type="match status" value="1"/>
</dbReference>
<proteinExistence type="predicted"/>
<dbReference type="InterPro" id="IPR011432">
    <property type="entry name" value="Shr-like_HID"/>
</dbReference>
<dbReference type="Gene3D" id="1.50.10.100">
    <property type="entry name" value="Chondroitin AC/alginate lyase"/>
    <property type="match status" value="1"/>
</dbReference>
<evidence type="ECO:0000256" key="1">
    <source>
        <dbReference type="ARBA" id="ARBA00004418"/>
    </source>
</evidence>
<dbReference type="GO" id="GO:0042597">
    <property type="term" value="C:periplasmic space"/>
    <property type="evidence" value="ECO:0007669"/>
    <property type="project" value="UniProtKB-SubCell"/>
</dbReference>
<organism evidence="6 7">
    <name type="scientific">Paenibacillus hemerocallicola</name>
    <dbReference type="NCBI Taxonomy" id="1172614"/>
    <lineage>
        <taxon>Bacteria</taxon>
        <taxon>Bacillati</taxon>
        <taxon>Bacillota</taxon>
        <taxon>Bacilli</taxon>
        <taxon>Bacillales</taxon>
        <taxon>Paenibacillaceae</taxon>
        <taxon>Paenibacillus</taxon>
    </lineage>
</organism>
<reference evidence="6 7" key="1">
    <citation type="submission" date="2019-05" db="EMBL/GenBank/DDBJ databases">
        <title>We sequenced the genome of Paenibacillus hemerocallicola KCTC 33185 for further insight into its adaptation and study the phylogeny of Paenibacillus.</title>
        <authorList>
            <person name="Narsing Rao M.P."/>
        </authorList>
    </citation>
    <scope>NUCLEOTIDE SEQUENCE [LARGE SCALE GENOMIC DNA]</scope>
    <source>
        <strain evidence="6 7">KCTC 33185</strain>
    </source>
</reference>
<dbReference type="PANTHER" id="PTHR39210:SF1">
    <property type="entry name" value="HEPARIN-SULFATE LYASE"/>
    <property type="match status" value="1"/>
</dbReference>
<dbReference type="OrthoDB" id="9786766at2"/>
<dbReference type="GO" id="GO:0016829">
    <property type="term" value="F:lyase activity"/>
    <property type="evidence" value="ECO:0007669"/>
    <property type="project" value="UniProtKB-KW"/>
</dbReference>
<comment type="subcellular location">
    <subcellularLocation>
        <location evidence="1">Periplasm</location>
    </subcellularLocation>
</comment>
<dbReference type="Gene3D" id="2.60.40.1120">
    <property type="entry name" value="Carboxypeptidase-like, regulatory domain"/>
    <property type="match status" value="1"/>
</dbReference>
<dbReference type="PANTHER" id="PTHR39210">
    <property type="entry name" value="HEPARIN-SULFATE LYASE"/>
    <property type="match status" value="1"/>
</dbReference>
<dbReference type="InterPro" id="IPR013784">
    <property type="entry name" value="Carb-bd-like_fold"/>
</dbReference>
<keyword evidence="3" id="KW-0574">Periplasm</keyword>
<dbReference type="GO" id="GO:0030246">
    <property type="term" value="F:carbohydrate binding"/>
    <property type="evidence" value="ECO:0007669"/>
    <property type="project" value="InterPro"/>
</dbReference>
<evidence type="ECO:0000256" key="4">
    <source>
        <dbReference type="ARBA" id="ARBA00023239"/>
    </source>
</evidence>
<evidence type="ECO:0000313" key="7">
    <source>
        <dbReference type="Proteomes" id="UP000307943"/>
    </source>
</evidence>
<dbReference type="Pfam" id="PF07940">
    <property type="entry name" value="Hepar_II_III_C"/>
    <property type="match status" value="1"/>
</dbReference>
<dbReference type="SMART" id="SM00635">
    <property type="entry name" value="BID_2"/>
    <property type="match status" value="1"/>
</dbReference>
<keyword evidence="7" id="KW-1185">Reference proteome</keyword>
<protein>
    <submittedName>
        <fullName evidence="6">DUF1533 domain-containing protein</fullName>
    </submittedName>
</protein>
<dbReference type="SUPFAM" id="SSF48230">
    <property type="entry name" value="Chondroitin AC/alginate lyase"/>
    <property type="match status" value="1"/>
</dbReference>
<dbReference type="Pfam" id="PF13620">
    <property type="entry name" value="CarboxypepD_reg"/>
    <property type="match status" value="1"/>
</dbReference>
<dbReference type="Gene3D" id="2.60.40.1190">
    <property type="match status" value="1"/>
</dbReference>
<feature type="domain" description="BIG2" evidence="5">
    <location>
        <begin position="1250"/>
        <end position="1332"/>
    </location>
</feature>
<evidence type="ECO:0000313" key="6">
    <source>
        <dbReference type="EMBL" id="TNJ64040.1"/>
    </source>
</evidence>
<dbReference type="InterPro" id="IPR025883">
    <property type="entry name" value="Cadherin-like_domain"/>
</dbReference>
<dbReference type="Pfam" id="PF12733">
    <property type="entry name" value="Cadherin-like"/>
    <property type="match status" value="1"/>
</dbReference>
<name>A0A5C4T5U4_9BACL</name>
<dbReference type="Proteomes" id="UP000307943">
    <property type="component" value="Unassembled WGS sequence"/>
</dbReference>
<dbReference type="InterPro" id="IPR003343">
    <property type="entry name" value="Big_2"/>
</dbReference>
<accession>A0A5C4T5U4</accession>
<keyword evidence="2" id="KW-0732">Signal</keyword>
<keyword evidence="4" id="KW-0456">Lyase</keyword>
<dbReference type="SUPFAM" id="SSF49452">
    <property type="entry name" value="Starch-binding domain-like"/>
    <property type="match status" value="1"/>
</dbReference>
<evidence type="ECO:0000259" key="5">
    <source>
        <dbReference type="SMART" id="SM00635"/>
    </source>
</evidence>
<dbReference type="Pfam" id="PF07550">
    <property type="entry name" value="Shr-like_HID"/>
    <property type="match status" value="1"/>
</dbReference>
<dbReference type="Gene3D" id="2.70.98.70">
    <property type="match status" value="1"/>
</dbReference>
<dbReference type="InterPro" id="IPR008964">
    <property type="entry name" value="Invasin/intimin_cell_adhesion"/>
</dbReference>
<evidence type="ECO:0000256" key="3">
    <source>
        <dbReference type="ARBA" id="ARBA00022764"/>
    </source>
</evidence>
<dbReference type="Gene3D" id="2.60.40.1080">
    <property type="match status" value="1"/>
</dbReference>
<dbReference type="InterPro" id="IPR008929">
    <property type="entry name" value="Chondroitin_lyas"/>
</dbReference>